<dbReference type="CDD" id="cd02808">
    <property type="entry name" value="GltS_FMN"/>
    <property type="match status" value="1"/>
</dbReference>
<dbReference type="InterPro" id="IPR027283">
    <property type="entry name" value="YerD"/>
</dbReference>
<organism evidence="5 6">
    <name type="scientific">Niallia endozanthoxylica</name>
    <dbReference type="NCBI Taxonomy" id="2036016"/>
    <lineage>
        <taxon>Bacteria</taxon>
        <taxon>Bacillati</taxon>
        <taxon>Bacillota</taxon>
        <taxon>Bacilli</taxon>
        <taxon>Bacillales</taxon>
        <taxon>Bacillaceae</taxon>
        <taxon>Niallia</taxon>
    </lineage>
</organism>
<dbReference type="InterPro" id="IPR002932">
    <property type="entry name" value="Glu_synthdom"/>
</dbReference>
<dbReference type="OrthoDB" id="9758182at2"/>
<dbReference type="AlphaFoldDB" id="A0A5J5HE01"/>
<dbReference type="InterPro" id="IPR024188">
    <property type="entry name" value="GltB"/>
</dbReference>
<keyword evidence="3" id="KW-0472">Membrane</keyword>
<name>A0A5J5HE01_9BACI</name>
<dbReference type="GO" id="GO:0006537">
    <property type="term" value="P:glutamate biosynthetic process"/>
    <property type="evidence" value="ECO:0007669"/>
    <property type="project" value="InterPro"/>
</dbReference>
<dbReference type="PIRSF" id="PIRSF500060">
    <property type="entry name" value="UCP500060"/>
    <property type="match status" value="1"/>
</dbReference>
<dbReference type="Pfam" id="PF01645">
    <property type="entry name" value="Glu_synthase"/>
    <property type="match status" value="1"/>
</dbReference>
<dbReference type="Proteomes" id="UP000326671">
    <property type="component" value="Unassembled WGS sequence"/>
</dbReference>
<proteinExistence type="inferred from homology"/>
<dbReference type="InterPro" id="IPR013785">
    <property type="entry name" value="Aldolase_TIM"/>
</dbReference>
<comment type="similarity">
    <text evidence="1 2">Belongs to the glutamate synthase family.</text>
</comment>
<feature type="transmembrane region" description="Helical" evidence="3">
    <location>
        <begin position="12"/>
        <end position="33"/>
    </location>
</feature>
<evidence type="ECO:0000313" key="6">
    <source>
        <dbReference type="Proteomes" id="UP000326671"/>
    </source>
</evidence>
<evidence type="ECO:0000256" key="3">
    <source>
        <dbReference type="SAM" id="Phobius"/>
    </source>
</evidence>
<dbReference type="SUPFAM" id="SSF51395">
    <property type="entry name" value="FMN-linked oxidoreductases"/>
    <property type="match status" value="1"/>
</dbReference>
<keyword evidence="3" id="KW-0812">Transmembrane</keyword>
<keyword evidence="6" id="KW-1185">Reference proteome</keyword>
<comment type="caution">
    <text evidence="5">The sequence shown here is derived from an EMBL/GenBank/DDBJ whole genome shotgun (WGS) entry which is preliminary data.</text>
</comment>
<dbReference type="PANTHER" id="PTHR43819">
    <property type="entry name" value="ARCHAEAL-TYPE GLUTAMATE SYNTHASE [NADPH]"/>
    <property type="match status" value="1"/>
</dbReference>
<reference evidence="5 6" key="1">
    <citation type="submission" date="2019-09" db="EMBL/GenBank/DDBJ databases">
        <title>Whole genome sequences of isolates from the Mars Exploration Rovers.</title>
        <authorList>
            <person name="Seuylemezian A."/>
            <person name="Vaishampayan P."/>
        </authorList>
    </citation>
    <scope>NUCLEOTIDE SEQUENCE [LARGE SCALE GENOMIC DNA]</scope>
    <source>
        <strain evidence="5 6">MER_TA_151</strain>
    </source>
</reference>
<evidence type="ECO:0000256" key="2">
    <source>
        <dbReference type="PIRNR" id="PIRNR006429"/>
    </source>
</evidence>
<protein>
    <submittedName>
        <fullName evidence="5">FMN-binding glutamate synthase family protein</fullName>
    </submittedName>
</protein>
<sequence length="537" mass="59886">MNSISTFVNLGLVFIFIVCLALIVIAGAFIVVMGRRDRLQTQHSIRINFPIISRIRYLSEHVSPELRQYFFEGDHEGKPFSRLDFQFIVKAAKYAKTIIAFGSKRDFDQPGFYIRNAFFAKQINDLEADNEEQIHTKKYITDKDTLFARHEHSEESQLKPWHYTDRDAIIVGKDTCRSPFTIKSPVAMSGMSYGALGDHAITALSYGLKDAGAYMNTGEGGLSPHHLKGGADIVVQIGPAKFGFRTLDGTFSYEELRKKASIPQVKAFELKLGQGAKIRGGHIEGAKVTPEIASIRGVEPYKTIDSPNRFEEFDDMDSMMDFLEQIRHVSGKPVGLKMVIGSEETFEEFAAYMDRTKRYPDFITIDGGEGGTGATYQAMADSVGLPIKPALMIAQRILKKYGVRDKVTLIASGKLFSPDRIAIALSMGADVVQIARGLMIAVGCIGAQKCHSNECPVGVATTNPKLQKALVIDEKRYRVTNYITTLREELFLLAAAAGLTSPRQFNEKHIVYVDQEFRVKTIDQLKEEEKAKELLLI</sequence>
<accession>A0A5J5HE01</accession>
<dbReference type="PANTHER" id="PTHR43819:SF1">
    <property type="entry name" value="ARCHAEAL-TYPE GLUTAMATE SYNTHASE [NADPH]"/>
    <property type="match status" value="1"/>
</dbReference>
<dbReference type="RefSeq" id="WP_150441720.1">
    <property type="nucleotide sequence ID" value="NZ_VYKL01000032.1"/>
</dbReference>
<dbReference type="EMBL" id="VYKL01000032">
    <property type="protein sequence ID" value="KAA9018996.1"/>
    <property type="molecule type" value="Genomic_DNA"/>
</dbReference>
<evidence type="ECO:0000313" key="5">
    <source>
        <dbReference type="EMBL" id="KAA9018996.1"/>
    </source>
</evidence>
<dbReference type="GO" id="GO:0015930">
    <property type="term" value="F:glutamate synthase activity"/>
    <property type="evidence" value="ECO:0007669"/>
    <property type="project" value="InterPro"/>
</dbReference>
<evidence type="ECO:0000259" key="4">
    <source>
        <dbReference type="Pfam" id="PF01645"/>
    </source>
</evidence>
<feature type="domain" description="Glutamate synthase" evidence="4">
    <location>
        <begin position="129"/>
        <end position="499"/>
    </location>
</feature>
<dbReference type="PIRSF" id="PIRSF006429">
    <property type="entry name" value="GOGAT_lg_2"/>
    <property type="match status" value="1"/>
</dbReference>
<evidence type="ECO:0000256" key="1">
    <source>
        <dbReference type="ARBA" id="ARBA00009716"/>
    </source>
</evidence>
<gene>
    <name evidence="5" type="ORF">F4V44_19630</name>
</gene>
<dbReference type="Gene3D" id="3.20.20.70">
    <property type="entry name" value="Aldolase class I"/>
    <property type="match status" value="1"/>
</dbReference>
<keyword evidence="3" id="KW-1133">Transmembrane helix</keyword>